<evidence type="ECO:0000259" key="7">
    <source>
        <dbReference type="Pfam" id="PF00931"/>
    </source>
</evidence>
<dbReference type="Pfam" id="PF23559">
    <property type="entry name" value="WHD_DRP"/>
    <property type="match status" value="1"/>
</dbReference>
<keyword evidence="4" id="KW-0547">Nucleotide-binding</keyword>
<gene>
    <name evidence="11" type="ORF">URODEC1_LOCUS2303</name>
</gene>
<keyword evidence="5" id="KW-0611">Plant defense</keyword>
<evidence type="ECO:0000313" key="12">
    <source>
        <dbReference type="Proteomes" id="UP001497457"/>
    </source>
</evidence>
<dbReference type="InterPro" id="IPR042197">
    <property type="entry name" value="Apaf_helical"/>
</dbReference>
<evidence type="ECO:0000256" key="3">
    <source>
        <dbReference type="ARBA" id="ARBA00022737"/>
    </source>
</evidence>
<dbReference type="EMBL" id="OZ075111">
    <property type="protein sequence ID" value="CAL4888603.1"/>
    <property type="molecule type" value="Genomic_DNA"/>
</dbReference>
<comment type="similarity">
    <text evidence="1">Belongs to the disease resistance NB-LRR family.</text>
</comment>
<dbReference type="GO" id="GO:0051707">
    <property type="term" value="P:response to other organism"/>
    <property type="evidence" value="ECO:0007669"/>
    <property type="project" value="UniProtKB-ARBA"/>
</dbReference>
<dbReference type="Pfam" id="PF00931">
    <property type="entry name" value="NB-ARC"/>
    <property type="match status" value="1"/>
</dbReference>
<dbReference type="SUPFAM" id="SSF52540">
    <property type="entry name" value="P-loop containing nucleoside triphosphate hydrolases"/>
    <property type="match status" value="1"/>
</dbReference>
<dbReference type="Gene3D" id="3.40.50.300">
    <property type="entry name" value="P-loop containing nucleotide triphosphate hydrolases"/>
    <property type="match status" value="1"/>
</dbReference>
<dbReference type="PANTHER" id="PTHR23155:SF1167">
    <property type="entry name" value="OS08G0412100 PROTEIN"/>
    <property type="match status" value="1"/>
</dbReference>
<accession>A0ABC8VDB4</accession>
<evidence type="ECO:0000259" key="9">
    <source>
        <dbReference type="Pfam" id="PF23559"/>
    </source>
</evidence>
<dbReference type="Pfam" id="PF18052">
    <property type="entry name" value="Rx_N"/>
    <property type="match status" value="1"/>
</dbReference>
<dbReference type="InterPro" id="IPR002182">
    <property type="entry name" value="NB-ARC"/>
</dbReference>
<evidence type="ECO:0000256" key="2">
    <source>
        <dbReference type="ARBA" id="ARBA00022614"/>
    </source>
</evidence>
<evidence type="ECO:0000259" key="10">
    <source>
        <dbReference type="Pfam" id="PF23598"/>
    </source>
</evidence>
<dbReference type="GO" id="GO:0006952">
    <property type="term" value="P:defense response"/>
    <property type="evidence" value="ECO:0007669"/>
    <property type="project" value="UniProtKB-KW"/>
</dbReference>
<dbReference type="SUPFAM" id="SSF52058">
    <property type="entry name" value="L domain-like"/>
    <property type="match status" value="1"/>
</dbReference>
<dbReference type="InterPro" id="IPR041118">
    <property type="entry name" value="Rx_N"/>
</dbReference>
<proteinExistence type="inferred from homology"/>
<dbReference type="Pfam" id="PF23598">
    <property type="entry name" value="LRR_14"/>
    <property type="match status" value="1"/>
</dbReference>
<dbReference type="InterPro" id="IPR055414">
    <property type="entry name" value="LRR_R13L4/SHOC2-like"/>
</dbReference>
<reference evidence="11" key="1">
    <citation type="submission" date="2024-10" db="EMBL/GenBank/DDBJ databases">
        <authorList>
            <person name="Ryan C."/>
        </authorList>
    </citation>
    <scope>NUCLEOTIDE SEQUENCE [LARGE SCALE GENOMIC DNA]</scope>
</reference>
<dbReference type="Gene3D" id="1.20.5.4130">
    <property type="match status" value="1"/>
</dbReference>
<dbReference type="GO" id="GO:0000166">
    <property type="term" value="F:nucleotide binding"/>
    <property type="evidence" value="ECO:0007669"/>
    <property type="project" value="UniProtKB-KW"/>
</dbReference>
<evidence type="ECO:0000256" key="4">
    <source>
        <dbReference type="ARBA" id="ARBA00022741"/>
    </source>
</evidence>
<feature type="domain" description="Disease resistance N-terminal" evidence="8">
    <location>
        <begin position="12"/>
        <end position="94"/>
    </location>
</feature>
<keyword evidence="6" id="KW-0175">Coiled coil</keyword>
<evidence type="ECO:0000259" key="8">
    <source>
        <dbReference type="Pfam" id="PF18052"/>
    </source>
</evidence>
<sequence length="852" mass="96353">MERAIVSAATGVMSTVLGKLGDLLHEEYKLAMGVRKDIEFLRSELSAMNDLLNVLADAEEIDALNKGWRDGVRKLAYDVKGCMDLSMARLGRATGDARAACRLGSKLARKLKKIRVSLQVAHQIKELKARAIEESKRHKRYKLDGLVGSSGGASPPNNKIIRWLMPVEGEEPSQQVRTLCIVGCAGLDKTTLANQVYQKIKGDFQCNAFIAVSQNPQMKDVLMKISSQVGATTSMADDELILVGNLRDRLQDKRYIVVVDDIWHSDPWKIIGQALVKTSPGSIIIITTRLKDVSQFCCSSHDGWVYDIRPLDDDNSKRLFFKRIFDSDEKCPHELESASKDILKRCNGIPLAIISIASFLAVDVPKSPDHWNKWIAEGFVDPEPGESLYEAGQRYFNILINRSLIQPWKEENGVVLSCRVHDVILNFLASKSFEENLLTFLDPSGVPPSSLHCKVRRLSLQNSYQENVVSWIKSIKPHVRSLACFVDCKELHPITEFEVIRVLDLGSCGSLRNIHLENIEMLLQLRYLSIRRTCVSVLPAGIGHVQHLGTLDIRETEVEQLPSTIVFLEKLAHLFVSSKVKFPEEGINKMKGLEQLTCLSIRGQPLSFLKELGQLTNLRILQARCETMWEPKYYESSEWGNFASSLRALGSHNKLHSLDFEMRMYEIEIPIPLDSLFPGLPSLRTFSISPIRSLPIWMGSLVNLEVLYLRTLQFTPEYLQVLGNMPALETLVLYIGRYAGPFTIVSGAFQHLRSFSVGQLYQLRFMPGSMPNLKHLHTILVYTSYSDVGIQHLTSLTKVNIFVYAWRNKRGGVEGLEAKIRSFLDAHPNRPTLDFHTLCTKHDRYSHKRWEQ</sequence>
<keyword evidence="12" id="KW-1185">Reference proteome</keyword>
<feature type="domain" description="Disease resistance protein winged helix" evidence="9">
    <location>
        <begin position="373"/>
        <end position="426"/>
    </location>
</feature>
<evidence type="ECO:0000313" key="11">
    <source>
        <dbReference type="EMBL" id="CAL4888603.1"/>
    </source>
</evidence>
<name>A0ABC8VDB4_9POAL</name>
<dbReference type="PANTHER" id="PTHR23155">
    <property type="entry name" value="DISEASE RESISTANCE PROTEIN RP"/>
    <property type="match status" value="1"/>
</dbReference>
<dbReference type="AlphaFoldDB" id="A0ABC8VDB4"/>
<dbReference type="Proteomes" id="UP001497457">
    <property type="component" value="Chromosome 1b"/>
</dbReference>
<organism evidence="11 12">
    <name type="scientific">Urochloa decumbens</name>
    <dbReference type="NCBI Taxonomy" id="240449"/>
    <lineage>
        <taxon>Eukaryota</taxon>
        <taxon>Viridiplantae</taxon>
        <taxon>Streptophyta</taxon>
        <taxon>Embryophyta</taxon>
        <taxon>Tracheophyta</taxon>
        <taxon>Spermatophyta</taxon>
        <taxon>Magnoliopsida</taxon>
        <taxon>Liliopsida</taxon>
        <taxon>Poales</taxon>
        <taxon>Poaceae</taxon>
        <taxon>PACMAD clade</taxon>
        <taxon>Panicoideae</taxon>
        <taxon>Panicodae</taxon>
        <taxon>Paniceae</taxon>
        <taxon>Melinidinae</taxon>
        <taxon>Urochloa</taxon>
    </lineage>
</organism>
<evidence type="ECO:0000256" key="5">
    <source>
        <dbReference type="ARBA" id="ARBA00022821"/>
    </source>
</evidence>
<dbReference type="InterPro" id="IPR058922">
    <property type="entry name" value="WHD_DRP"/>
</dbReference>
<feature type="domain" description="NB-ARC" evidence="7">
    <location>
        <begin position="158"/>
        <end position="327"/>
    </location>
</feature>
<dbReference type="InterPro" id="IPR027417">
    <property type="entry name" value="P-loop_NTPase"/>
</dbReference>
<protein>
    <submittedName>
        <fullName evidence="11">Uncharacterized protein</fullName>
    </submittedName>
</protein>
<dbReference type="InterPro" id="IPR038005">
    <property type="entry name" value="RX-like_CC"/>
</dbReference>
<dbReference type="Gene3D" id="1.10.8.430">
    <property type="entry name" value="Helical domain of apoptotic protease-activating factors"/>
    <property type="match status" value="1"/>
</dbReference>
<dbReference type="InterPro" id="IPR032675">
    <property type="entry name" value="LRR_dom_sf"/>
</dbReference>
<evidence type="ECO:0000256" key="6">
    <source>
        <dbReference type="ARBA" id="ARBA00023054"/>
    </source>
</evidence>
<keyword evidence="3" id="KW-0677">Repeat</keyword>
<evidence type="ECO:0000256" key="1">
    <source>
        <dbReference type="ARBA" id="ARBA00008894"/>
    </source>
</evidence>
<dbReference type="Gene3D" id="3.80.10.10">
    <property type="entry name" value="Ribonuclease Inhibitor"/>
    <property type="match status" value="1"/>
</dbReference>
<dbReference type="PRINTS" id="PR00364">
    <property type="entry name" value="DISEASERSIST"/>
</dbReference>
<dbReference type="InterPro" id="IPR044974">
    <property type="entry name" value="Disease_R_plants"/>
</dbReference>
<feature type="domain" description="Disease resistance R13L4/SHOC-2-like LRR" evidence="10">
    <location>
        <begin position="478"/>
        <end position="833"/>
    </location>
</feature>
<keyword evidence="2" id="KW-0433">Leucine-rich repeat</keyword>
<dbReference type="CDD" id="cd14798">
    <property type="entry name" value="RX-CC_like"/>
    <property type="match status" value="1"/>
</dbReference>